<keyword evidence="3 7" id="KW-0349">Heme</keyword>
<dbReference type="Gene3D" id="2.40.180.10">
    <property type="entry name" value="Catalase core domain"/>
    <property type="match status" value="1"/>
</dbReference>
<keyword evidence="2 7" id="KW-0575">Peroxidase</keyword>
<proteinExistence type="inferred from homology"/>
<dbReference type="InterPro" id="IPR018028">
    <property type="entry name" value="Catalase"/>
</dbReference>
<evidence type="ECO:0000313" key="10">
    <source>
        <dbReference type="EMBL" id="GJE62103.1"/>
    </source>
</evidence>
<protein>
    <recommendedName>
        <fullName evidence="7">Catalase-related peroxidase</fullName>
        <ecNumber evidence="7">1.11.1.-</ecNumber>
    </recommendedName>
</protein>
<dbReference type="InterPro" id="IPR024168">
    <property type="entry name" value="Catalase_SrpA-type_pred"/>
</dbReference>
<feature type="chain" id="PRO_5045316077" description="Catalase-related peroxidase" evidence="8">
    <location>
        <begin position="30"/>
        <end position="332"/>
    </location>
</feature>
<keyword evidence="6 7" id="KW-0408">Iron</keyword>
<dbReference type="PANTHER" id="PTHR11465">
    <property type="entry name" value="CATALASE"/>
    <property type="match status" value="1"/>
</dbReference>
<comment type="caution">
    <text evidence="10">The sequence shown here is derived from an EMBL/GenBank/DDBJ whole genome shotgun (WGS) entry which is preliminary data.</text>
</comment>
<evidence type="ECO:0000313" key="11">
    <source>
        <dbReference type="Proteomes" id="UP001055057"/>
    </source>
</evidence>
<name>A0ABQ4U4Y2_9HYPH</name>
<dbReference type="Gene3D" id="1.20.1280.120">
    <property type="match status" value="1"/>
</dbReference>
<keyword evidence="8" id="KW-0732">Signal</keyword>
<sequence>MPAPLGWMAVAILTSMQAAGTLLGGSAMAGTDGPDLPAQLVKDFHGAFGEHHARAVHAKGVIFEGQFEPSREAQAVSKAEVFTGKRHVTVRFSDFTGLPDIPDTSGDANPRGLAIKFDLPGEATYDIVAHSFNGFPVATAAEFSTLLQALPMSGPGAAKPTALDRFFADHPRAQVFFTTQKPPPESFATTAYFGVNAFTFTDAAGRPLTVRYRFVPAAGEHYLDPDALKTRSATYLGDEIGPRVAGHTVAFTWQAQIAEPADRADDPSTAWPDNRRLITLGIITIDRAVENTSERDRALLFMPGNVPPGIDIADPMLAVRNAAYPVSFGERQ</sequence>
<dbReference type="EC" id="1.11.1.-" evidence="7"/>
<dbReference type="GO" id="GO:0004601">
    <property type="term" value="F:peroxidase activity"/>
    <property type="evidence" value="ECO:0007669"/>
    <property type="project" value="UniProtKB-KW"/>
</dbReference>
<dbReference type="Pfam" id="PF00199">
    <property type="entry name" value="Catalase"/>
    <property type="match status" value="1"/>
</dbReference>
<keyword evidence="11" id="KW-1185">Reference proteome</keyword>
<comment type="cofactor">
    <cofactor evidence="7">
        <name>heme</name>
        <dbReference type="ChEBI" id="CHEBI:30413"/>
    </cofactor>
</comment>
<dbReference type="PROSITE" id="PS51402">
    <property type="entry name" value="CATALASE_3"/>
    <property type="match status" value="1"/>
</dbReference>
<dbReference type="Proteomes" id="UP001055057">
    <property type="component" value="Unassembled WGS sequence"/>
</dbReference>
<evidence type="ECO:0000256" key="2">
    <source>
        <dbReference type="ARBA" id="ARBA00022559"/>
    </source>
</evidence>
<comment type="function">
    <text evidence="7">Has an organic peroxide-dependent peroxidase activity.</text>
</comment>
<reference evidence="10" key="2">
    <citation type="submission" date="2021-08" db="EMBL/GenBank/DDBJ databases">
        <authorList>
            <person name="Tani A."/>
            <person name="Ola A."/>
            <person name="Ogura Y."/>
            <person name="Katsura K."/>
            <person name="Hayashi T."/>
        </authorList>
    </citation>
    <scope>NUCLEOTIDE SEQUENCE</scope>
    <source>
        <strain evidence="10">DSM 23632</strain>
    </source>
</reference>
<keyword evidence="5 7" id="KW-0560">Oxidoreductase</keyword>
<dbReference type="InterPro" id="IPR020835">
    <property type="entry name" value="Catalase_sf"/>
</dbReference>
<dbReference type="CDD" id="cd08153">
    <property type="entry name" value="srpA_like"/>
    <property type="match status" value="1"/>
</dbReference>
<dbReference type="PANTHER" id="PTHR11465:SF9">
    <property type="entry name" value="CATALASE"/>
    <property type="match status" value="1"/>
</dbReference>
<dbReference type="SMART" id="SM01060">
    <property type="entry name" value="Catalase"/>
    <property type="match status" value="1"/>
</dbReference>
<evidence type="ECO:0000259" key="9">
    <source>
        <dbReference type="SMART" id="SM01060"/>
    </source>
</evidence>
<comment type="similarity">
    <text evidence="1 7">Belongs to the catalase family.</text>
</comment>
<evidence type="ECO:0000256" key="1">
    <source>
        <dbReference type="ARBA" id="ARBA00005329"/>
    </source>
</evidence>
<dbReference type="EMBL" id="BPRB01000275">
    <property type="protein sequence ID" value="GJE62103.1"/>
    <property type="molecule type" value="Genomic_DNA"/>
</dbReference>
<evidence type="ECO:0000256" key="5">
    <source>
        <dbReference type="ARBA" id="ARBA00023002"/>
    </source>
</evidence>
<reference evidence="10" key="1">
    <citation type="journal article" date="2021" name="Front. Microbiol.">
        <title>Comprehensive Comparative Genomics and Phenotyping of Methylobacterium Species.</title>
        <authorList>
            <person name="Alessa O."/>
            <person name="Ogura Y."/>
            <person name="Fujitani Y."/>
            <person name="Takami H."/>
            <person name="Hayashi T."/>
            <person name="Sahin N."/>
            <person name="Tani A."/>
        </authorList>
    </citation>
    <scope>NUCLEOTIDE SEQUENCE</scope>
    <source>
        <strain evidence="10">DSM 23632</strain>
    </source>
</reference>
<dbReference type="SUPFAM" id="SSF56634">
    <property type="entry name" value="Heme-dependent catalase-like"/>
    <property type="match status" value="1"/>
</dbReference>
<feature type="domain" description="Catalase core" evidence="9">
    <location>
        <begin position="16"/>
        <end position="332"/>
    </location>
</feature>
<feature type="signal peptide" evidence="8">
    <location>
        <begin position="1"/>
        <end position="29"/>
    </location>
</feature>
<evidence type="ECO:0000256" key="8">
    <source>
        <dbReference type="SAM" id="SignalP"/>
    </source>
</evidence>
<evidence type="ECO:0000256" key="7">
    <source>
        <dbReference type="PIRNR" id="PIRNR000296"/>
    </source>
</evidence>
<evidence type="ECO:0000256" key="3">
    <source>
        <dbReference type="ARBA" id="ARBA00022617"/>
    </source>
</evidence>
<evidence type="ECO:0000256" key="6">
    <source>
        <dbReference type="ARBA" id="ARBA00023004"/>
    </source>
</evidence>
<dbReference type="InterPro" id="IPR011614">
    <property type="entry name" value="Catalase_core"/>
</dbReference>
<accession>A0ABQ4U4Y2</accession>
<gene>
    <name evidence="10" type="primary">srpA_5</name>
    <name evidence="10" type="ORF">MPOCJGCO_4233</name>
</gene>
<keyword evidence="4 7" id="KW-0479">Metal-binding</keyword>
<dbReference type="PIRSF" id="PIRSF000296">
    <property type="entry name" value="SrpA"/>
    <property type="match status" value="1"/>
</dbReference>
<evidence type="ECO:0000256" key="4">
    <source>
        <dbReference type="ARBA" id="ARBA00022723"/>
    </source>
</evidence>
<organism evidence="10 11">
    <name type="scientific">Methylobacterium trifolii</name>
    <dbReference type="NCBI Taxonomy" id="1003092"/>
    <lineage>
        <taxon>Bacteria</taxon>
        <taxon>Pseudomonadati</taxon>
        <taxon>Pseudomonadota</taxon>
        <taxon>Alphaproteobacteria</taxon>
        <taxon>Hyphomicrobiales</taxon>
        <taxon>Methylobacteriaceae</taxon>
        <taxon>Methylobacterium</taxon>
    </lineage>
</organism>